<dbReference type="EMBL" id="CP127221">
    <property type="protein sequence ID" value="WIW95337.1"/>
    <property type="molecule type" value="Genomic_DNA"/>
</dbReference>
<name>A0A9Y2F600_9SPHN</name>
<dbReference type="RefSeq" id="WP_285975652.1">
    <property type="nucleotide sequence ID" value="NZ_CP127221.1"/>
</dbReference>
<proteinExistence type="predicted"/>
<dbReference type="Proteomes" id="UP001231445">
    <property type="component" value="Chromosome"/>
</dbReference>
<evidence type="ECO:0000313" key="1">
    <source>
        <dbReference type="EMBL" id="WIW95337.1"/>
    </source>
</evidence>
<organism evidence="1 2">
    <name type="scientific">Altererythrobacter rubellus</name>
    <dbReference type="NCBI Taxonomy" id="2173831"/>
    <lineage>
        <taxon>Bacteria</taxon>
        <taxon>Pseudomonadati</taxon>
        <taxon>Pseudomonadota</taxon>
        <taxon>Alphaproteobacteria</taxon>
        <taxon>Sphingomonadales</taxon>
        <taxon>Erythrobacteraceae</taxon>
        <taxon>Altererythrobacter</taxon>
    </lineage>
</organism>
<gene>
    <name evidence="1" type="ORF">QQX03_10340</name>
</gene>
<dbReference type="KEGG" id="arue:QQX03_10340"/>
<dbReference type="AlphaFoldDB" id="A0A9Y2F600"/>
<protein>
    <submittedName>
        <fullName evidence="1">Uncharacterized protein</fullName>
    </submittedName>
</protein>
<reference evidence="1 2" key="1">
    <citation type="submission" date="2023-06" db="EMBL/GenBank/DDBJ databases">
        <title>Altererythrobacter rubellus NBRC 112769 genome.</title>
        <authorList>
            <person name="Zhang K."/>
        </authorList>
    </citation>
    <scope>NUCLEOTIDE SEQUENCE [LARGE SCALE GENOMIC DNA]</scope>
    <source>
        <strain evidence="1 2">NBRC 112769</strain>
    </source>
</reference>
<keyword evidence="2" id="KW-1185">Reference proteome</keyword>
<sequence length="51" mass="5755">MACRICGADEVSERITAREMMFGTREAFEYFRCGSCGTLQIADIPEDLGRF</sequence>
<evidence type="ECO:0000313" key="2">
    <source>
        <dbReference type="Proteomes" id="UP001231445"/>
    </source>
</evidence>
<accession>A0A9Y2F600</accession>